<evidence type="ECO:0000256" key="1">
    <source>
        <dbReference type="SAM" id="MobiDB-lite"/>
    </source>
</evidence>
<evidence type="ECO:0000313" key="3">
    <source>
        <dbReference type="Proteomes" id="UP000266723"/>
    </source>
</evidence>
<name>A0ABQ7AXJ4_BRACR</name>
<evidence type="ECO:0000313" key="2">
    <source>
        <dbReference type="EMBL" id="KAF3518696.1"/>
    </source>
</evidence>
<dbReference type="Proteomes" id="UP000266723">
    <property type="component" value="Unassembled WGS sequence"/>
</dbReference>
<organism evidence="2 3">
    <name type="scientific">Brassica cretica</name>
    <name type="common">Mustard</name>
    <dbReference type="NCBI Taxonomy" id="69181"/>
    <lineage>
        <taxon>Eukaryota</taxon>
        <taxon>Viridiplantae</taxon>
        <taxon>Streptophyta</taxon>
        <taxon>Embryophyta</taxon>
        <taxon>Tracheophyta</taxon>
        <taxon>Spermatophyta</taxon>
        <taxon>Magnoliopsida</taxon>
        <taxon>eudicotyledons</taxon>
        <taxon>Gunneridae</taxon>
        <taxon>Pentapetalae</taxon>
        <taxon>rosids</taxon>
        <taxon>malvids</taxon>
        <taxon>Brassicales</taxon>
        <taxon>Brassicaceae</taxon>
        <taxon>Brassiceae</taxon>
        <taxon>Brassica</taxon>
    </lineage>
</organism>
<feature type="compositionally biased region" description="Basic and acidic residues" evidence="1">
    <location>
        <begin position="18"/>
        <end position="39"/>
    </location>
</feature>
<accession>A0ABQ7AXJ4</accession>
<comment type="caution">
    <text evidence="2">The sequence shown here is derived from an EMBL/GenBank/DDBJ whole genome shotgun (WGS) entry which is preliminary data.</text>
</comment>
<keyword evidence="3" id="KW-1185">Reference proteome</keyword>
<reference evidence="2 3" key="1">
    <citation type="journal article" date="2020" name="BMC Genomics">
        <title>Intraspecific diversification of the crop wild relative Brassica cretica Lam. using demographic model selection.</title>
        <authorList>
            <person name="Kioukis A."/>
            <person name="Michalopoulou V.A."/>
            <person name="Briers L."/>
            <person name="Pirintsos S."/>
            <person name="Studholme D.J."/>
            <person name="Pavlidis P."/>
            <person name="Sarris P.F."/>
        </authorList>
    </citation>
    <scope>NUCLEOTIDE SEQUENCE [LARGE SCALE GENOMIC DNA]</scope>
    <source>
        <strain evidence="3">cv. PFS-1207/04</strain>
    </source>
</reference>
<feature type="region of interest" description="Disordered" evidence="1">
    <location>
        <begin position="1"/>
        <end position="39"/>
    </location>
</feature>
<sequence length="153" mass="17133">MSVLMHNTPRPPPLAAAHGEERESRPGERRGRETAREEREKKVLTARVFLSPGISAELRYRISDERQGRWRLVFIEKGKGTLGEKLLYGESGIDSMRLSFLFDSVARSMGLAPKVTSMGKMNIDKLKAGVLVGLGWFCGFDSMMSLAEYSYSC</sequence>
<proteinExistence type="predicted"/>
<dbReference type="EMBL" id="QGKV02001556">
    <property type="protein sequence ID" value="KAF3518696.1"/>
    <property type="molecule type" value="Genomic_DNA"/>
</dbReference>
<protein>
    <submittedName>
        <fullName evidence="2">Uncharacterized protein</fullName>
    </submittedName>
</protein>
<gene>
    <name evidence="2" type="ORF">DY000_02060389</name>
</gene>